<dbReference type="EMBL" id="CP010070">
    <property type="protein sequence ID" value="AIZ56895.1"/>
    <property type="molecule type" value="Genomic_DNA"/>
</dbReference>
<dbReference type="HOGENOM" id="CLU_133597_0_0_2"/>
<evidence type="ECO:0000256" key="1">
    <source>
        <dbReference type="SAM" id="MobiDB-lite"/>
    </source>
</evidence>
<evidence type="ECO:0000313" key="3">
    <source>
        <dbReference type="EMBL" id="AIZ56895.1"/>
    </source>
</evidence>
<reference evidence="3 4" key="1">
    <citation type="journal article" date="2014" name="Appl. Environ. Microbiol.">
        <title>Comparative Genome Analysis of 'Candidatus Methanoplasma termitum' Indicates a New Mode of Energy Metabolism in the Seventh Order of Methanogens.</title>
        <authorList>
            <person name="Lang K."/>
            <person name="Schuldes J."/>
            <person name="Klingl A."/>
            <person name="Poehlein A."/>
            <person name="Daniel R."/>
            <person name="Brune A."/>
        </authorList>
    </citation>
    <scope>NUCLEOTIDE SEQUENCE [LARGE SCALE GENOMIC DNA]</scope>
    <source>
        <strain evidence="4">Mpt1</strain>
    </source>
</reference>
<dbReference type="RefSeq" id="WP_052399293.1">
    <property type="nucleotide sequence ID" value="NZ_CP010070.1"/>
</dbReference>
<dbReference type="AlphaFoldDB" id="A0A0A7LCI9"/>
<dbReference type="SMART" id="SM01252">
    <property type="entry name" value="KilA-N"/>
    <property type="match status" value="1"/>
</dbReference>
<sequence length="170" mass="19458">MRHLASIQKTSETKSTSEADLMNNRSKKGEYLSLIEIARYKNPTEPKAVVESWMRQQDTIEFLGMWEYLNNPNFKLDQFEEFKKEAEANAFLFSPKKWIDATGATGLMIRAGRGGGIHAHSDIALQFACWISVEFKMYMIKEFLHLKEDEHGASGWTAKSEFANIGIVMK</sequence>
<organism evidence="3 4">
    <name type="scientific">Candidatus Methanoplasma termitum</name>
    <dbReference type="NCBI Taxonomy" id="1577791"/>
    <lineage>
        <taxon>Archaea</taxon>
        <taxon>Methanobacteriati</taxon>
        <taxon>Thermoplasmatota</taxon>
        <taxon>Thermoplasmata</taxon>
        <taxon>Methanomassiliicoccales</taxon>
        <taxon>Methanomassiliicoccaceae</taxon>
        <taxon>Candidatus Methanoplasma</taxon>
    </lineage>
</organism>
<dbReference type="InterPro" id="IPR017880">
    <property type="entry name" value="KilA_N"/>
</dbReference>
<protein>
    <submittedName>
        <fullName evidence="3">KilA-N domain protein</fullName>
    </submittedName>
</protein>
<dbReference type="InterPro" id="IPR018004">
    <property type="entry name" value="KilA/APSES_HTH"/>
</dbReference>
<dbReference type="Proteomes" id="UP000030787">
    <property type="component" value="Chromosome"/>
</dbReference>
<keyword evidence="4" id="KW-1185">Reference proteome</keyword>
<proteinExistence type="predicted"/>
<evidence type="ECO:0000259" key="2">
    <source>
        <dbReference type="PROSITE" id="PS51301"/>
    </source>
</evidence>
<dbReference type="Pfam" id="PF04383">
    <property type="entry name" value="KilA-N"/>
    <property type="match status" value="1"/>
</dbReference>
<dbReference type="KEGG" id="mear:Mpt1_c10230"/>
<evidence type="ECO:0000313" key="4">
    <source>
        <dbReference type="Proteomes" id="UP000030787"/>
    </source>
</evidence>
<accession>A0A0A7LCI9</accession>
<name>A0A0A7LCI9_9ARCH</name>
<dbReference type="PROSITE" id="PS51301">
    <property type="entry name" value="KILA_N"/>
    <property type="match status" value="1"/>
</dbReference>
<dbReference type="GeneID" id="24818685"/>
<feature type="region of interest" description="Disordered" evidence="1">
    <location>
        <begin position="1"/>
        <end position="22"/>
    </location>
</feature>
<feature type="domain" description="KilA-N" evidence="2">
    <location>
        <begin position="10"/>
        <end position="146"/>
    </location>
</feature>
<dbReference type="OrthoDB" id="133742at2157"/>
<dbReference type="STRING" id="1577791.Mpt1_c10230"/>
<gene>
    <name evidence="3" type="ORF">Mpt1_c10230</name>
</gene>